<accession>A0ABS2HQJ3</accession>
<evidence type="ECO:0000313" key="5">
    <source>
        <dbReference type="Proteomes" id="UP000809621"/>
    </source>
</evidence>
<dbReference type="InterPro" id="IPR045851">
    <property type="entry name" value="AMP-bd_C_sf"/>
</dbReference>
<dbReference type="CDD" id="cd05941">
    <property type="entry name" value="MCS"/>
    <property type="match status" value="1"/>
</dbReference>
<dbReference type="PANTHER" id="PTHR43201">
    <property type="entry name" value="ACYL-COA SYNTHETASE"/>
    <property type="match status" value="1"/>
</dbReference>
<dbReference type="InterPro" id="IPR025110">
    <property type="entry name" value="AMP-bd_C"/>
</dbReference>
<gene>
    <name evidence="4" type="ORF">JQC93_19075</name>
</gene>
<dbReference type="Gene3D" id="3.30.300.30">
    <property type="match status" value="1"/>
</dbReference>
<evidence type="ECO:0000259" key="3">
    <source>
        <dbReference type="Pfam" id="PF13193"/>
    </source>
</evidence>
<feature type="domain" description="AMP-dependent synthetase/ligase" evidence="2">
    <location>
        <begin position="20"/>
        <end position="367"/>
    </location>
</feature>
<dbReference type="RefSeq" id="WP_205159930.1">
    <property type="nucleotide sequence ID" value="NZ_JAFEUM010000011.1"/>
</dbReference>
<dbReference type="Proteomes" id="UP000809621">
    <property type="component" value="Unassembled WGS sequence"/>
</dbReference>
<name>A0ABS2HQJ3_9VIBR</name>
<comment type="caution">
    <text evidence="4">The sequence shown here is derived from an EMBL/GenBank/DDBJ whole genome shotgun (WGS) entry which is preliminary data.</text>
</comment>
<protein>
    <submittedName>
        <fullName evidence="4">AMP-binding protein</fullName>
    </submittedName>
</protein>
<dbReference type="InterPro" id="IPR042099">
    <property type="entry name" value="ANL_N_sf"/>
</dbReference>
<dbReference type="InterPro" id="IPR000873">
    <property type="entry name" value="AMP-dep_synth/lig_dom"/>
</dbReference>
<dbReference type="Pfam" id="PF00501">
    <property type="entry name" value="AMP-binding"/>
    <property type="match status" value="1"/>
</dbReference>
<dbReference type="SUPFAM" id="SSF56801">
    <property type="entry name" value="Acetyl-CoA synthetase-like"/>
    <property type="match status" value="1"/>
</dbReference>
<evidence type="ECO:0000313" key="4">
    <source>
        <dbReference type="EMBL" id="MBM7038483.1"/>
    </source>
</evidence>
<dbReference type="Pfam" id="PF13193">
    <property type="entry name" value="AMP-binding_C"/>
    <property type="match status" value="1"/>
</dbReference>
<evidence type="ECO:0000259" key="2">
    <source>
        <dbReference type="Pfam" id="PF00501"/>
    </source>
</evidence>
<organism evidence="4 5">
    <name type="scientific">Vibrio ulleungensis</name>
    <dbReference type="NCBI Taxonomy" id="2807619"/>
    <lineage>
        <taxon>Bacteria</taxon>
        <taxon>Pseudomonadati</taxon>
        <taxon>Pseudomonadota</taxon>
        <taxon>Gammaproteobacteria</taxon>
        <taxon>Vibrionales</taxon>
        <taxon>Vibrionaceae</taxon>
        <taxon>Vibrio</taxon>
    </lineage>
</organism>
<evidence type="ECO:0000256" key="1">
    <source>
        <dbReference type="ARBA" id="ARBA00006432"/>
    </source>
</evidence>
<dbReference type="PROSITE" id="PS00455">
    <property type="entry name" value="AMP_BINDING"/>
    <property type="match status" value="1"/>
</dbReference>
<feature type="domain" description="AMP-binding enzyme C-terminal" evidence="3">
    <location>
        <begin position="418"/>
        <end position="499"/>
    </location>
</feature>
<dbReference type="EMBL" id="JAFEUM010000011">
    <property type="protein sequence ID" value="MBM7038483.1"/>
    <property type="molecule type" value="Genomic_DNA"/>
</dbReference>
<dbReference type="Gene3D" id="3.40.50.12780">
    <property type="entry name" value="N-terminal domain of ligase-like"/>
    <property type="match status" value="1"/>
</dbReference>
<dbReference type="InterPro" id="IPR020845">
    <property type="entry name" value="AMP-binding_CS"/>
</dbReference>
<comment type="similarity">
    <text evidence="1">Belongs to the ATP-dependent AMP-binding enzyme family.</text>
</comment>
<reference evidence="4 5" key="1">
    <citation type="submission" date="2021-02" db="EMBL/GenBank/DDBJ databases">
        <authorList>
            <person name="Park J.-S."/>
        </authorList>
    </citation>
    <scope>NUCLEOTIDE SEQUENCE [LARGE SCALE GENOMIC DNA]</scope>
    <source>
        <strain evidence="4 5">188UL20-2</strain>
    </source>
</reference>
<sequence>MYDNNYLAHALCKATSSKPDTLFAELESQQRVSYGELFANAERVAKVLQDHGVKPGDRVAVQAGKSIAMLEVYFGSVLAGAVFLPLNTGYTLSEVEYFLNDATPQLFIANDTTISTMDELQQRTKVPALLSLSDDGQSGTLIEARDNVTGEFLAIERNAEDLAAILYTSGTTGRSKGAMLSHGALASNARMLAQYWAFTPEDKLIHALPIFHIHGLFVAINITLTVGSSLLFLSKFDADKIAQNLPKATVLMGVPTFYTRLLRHPDLTKDTVKNMRLFVSGSAPLLAETHTQWQQQTGHAILERYGMTETNMNTSNPYDGDRRPGTVGLPLPGVEIRLRDPDSGSEVALGDIGQIEVKGPNVFSGYWNMPEKTAEEFSDDGWFLTGDLAQQDSQGYISIVGRSKDMIISGGYNVYPKEIESIIDDVEGVEESAVIGIQHPDFGEAVVAVVVPQSSSQSSQPAPSLLAQVNESVQIQLASYKRPKQVVVVDELPRNTMGKVQKAQLRETYQQLFQNS</sequence>
<dbReference type="NCBIfam" id="NF005702">
    <property type="entry name" value="PRK07514.1"/>
    <property type="match status" value="1"/>
</dbReference>
<keyword evidence="5" id="KW-1185">Reference proteome</keyword>
<dbReference type="PANTHER" id="PTHR43201:SF8">
    <property type="entry name" value="ACYL-COA SYNTHETASE FAMILY MEMBER 3"/>
    <property type="match status" value="1"/>
</dbReference>
<proteinExistence type="inferred from homology"/>